<protein>
    <submittedName>
        <fullName evidence="2">Uncharacterized protein</fullName>
    </submittedName>
</protein>
<evidence type="ECO:0000313" key="3">
    <source>
        <dbReference type="Proteomes" id="UP001144096"/>
    </source>
</evidence>
<dbReference type="EMBL" id="JAMXQV010000003">
    <property type="protein sequence ID" value="MCR6482932.1"/>
    <property type="molecule type" value="Genomic_DNA"/>
</dbReference>
<keyword evidence="3" id="KW-1185">Reference proteome</keyword>
<sequence length="47" mass="4971">MRRALAGMAHADALRSCADTHLGQDSGDHHRVLGSGRAKTSPAPRHP</sequence>
<dbReference type="AlphaFoldDB" id="A0A9X2SHN9"/>
<reference evidence="2" key="1">
    <citation type="submission" date="2022-06" db="EMBL/GenBank/DDBJ databases">
        <title>Amycolatopsis iheyaensis sp. nov., a new species of the genus Amycolatopsis isolated from soil in Iheya island, Japan.</title>
        <authorList>
            <person name="Ngamcharungchit C."/>
            <person name="Kanto H."/>
            <person name="Take A."/>
            <person name="Intra B."/>
            <person name="Matsumoto A."/>
            <person name="Panbangred W."/>
            <person name="Inahashi Y."/>
        </authorList>
    </citation>
    <scope>NUCLEOTIDE SEQUENCE</scope>
    <source>
        <strain evidence="2">OK19-0408</strain>
    </source>
</reference>
<evidence type="ECO:0000256" key="1">
    <source>
        <dbReference type="SAM" id="MobiDB-lite"/>
    </source>
</evidence>
<feature type="region of interest" description="Disordered" evidence="1">
    <location>
        <begin position="19"/>
        <end position="47"/>
    </location>
</feature>
<gene>
    <name evidence="2" type="ORF">M8542_08880</name>
</gene>
<comment type="caution">
    <text evidence="2">The sequence shown here is derived from an EMBL/GenBank/DDBJ whole genome shotgun (WGS) entry which is preliminary data.</text>
</comment>
<accession>A0A9X2SHN9</accession>
<dbReference type="Proteomes" id="UP001144096">
    <property type="component" value="Unassembled WGS sequence"/>
</dbReference>
<evidence type="ECO:0000313" key="2">
    <source>
        <dbReference type="EMBL" id="MCR6482932.1"/>
    </source>
</evidence>
<organism evidence="2 3">
    <name type="scientific">Amycolatopsis iheyensis</name>
    <dbReference type="NCBI Taxonomy" id="2945988"/>
    <lineage>
        <taxon>Bacteria</taxon>
        <taxon>Bacillati</taxon>
        <taxon>Actinomycetota</taxon>
        <taxon>Actinomycetes</taxon>
        <taxon>Pseudonocardiales</taxon>
        <taxon>Pseudonocardiaceae</taxon>
        <taxon>Amycolatopsis</taxon>
    </lineage>
</organism>
<dbReference type="RefSeq" id="WP_257919548.1">
    <property type="nucleotide sequence ID" value="NZ_JAMXQV010000003.1"/>
</dbReference>
<name>A0A9X2SHN9_9PSEU</name>
<proteinExistence type="predicted"/>